<comment type="subcellular location">
    <subcellularLocation>
        <location evidence="2">Secreted</location>
        <location evidence="2">Extracellular space</location>
        <location evidence="2">Surface film</location>
    </subcellularLocation>
</comment>
<evidence type="ECO:0000259" key="13">
    <source>
        <dbReference type="PROSITE" id="PS50869"/>
    </source>
</evidence>
<organism evidence="14 15">
    <name type="scientific">Strigops habroptila</name>
    <name type="common">Kakapo</name>
    <dbReference type="NCBI Taxonomy" id="2489341"/>
    <lineage>
        <taxon>Eukaryota</taxon>
        <taxon>Metazoa</taxon>
        <taxon>Chordata</taxon>
        <taxon>Craniata</taxon>
        <taxon>Vertebrata</taxon>
        <taxon>Euteleostomi</taxon>
        <taxon>Archelosauria</taxon>
        <taxon>Archosauria</taxon>
        <taxon>Dinosauria</taxon>
        <taxon>Saurischia</taxon>
        <taxon>Theropoda</taxon>
        <taxon>Coelurosauria</taxon>
        <taxon>Aves</taxon>
        <taxon>Neognathae</taxon>
        <taxon>Neoaves</taxon>
        <taxon>Telluraves</taxon>
        <taxon>Australaves</taxon>
        <taxon>Psittaciformes</taxon>
        <taxon>Psittacidae</taxon>
        <taxon>Strigops</taxon>
    </lineage>
</organism>
<proteinExistence type="predicted"/>
<keyword evidence="8" id="KW-0449">Lipoprotein</keyword>
<feature type="compositionally biased region" description="Basic and acidic residues" evidence="11">
    <location>
        <begin position="45"/>
        <end position="65"/>
    </location>
</feature>
<evidence type="ECO:0000256" key="2">
    <source>
        <dbReference type="ARBA" id="ARBA00004364"/>
    </source>
</evidence>
<keyword evidence="12" id="KW-1133">Transmembrane helix</keyword>
<dbReference type="PANTHER" id="PTHR10800:SF4">
    <property type="entry name" value="PULMONARY SURFACTANT-ASSOCIATED PROTEIN C"/>
    <property type="match status" value="1"/>
</dbReference>
<evidence type="ECO:0000256" key="4">
    <source>
        <dbReference type="ARBA" id="ARBA00022525"/>
    </source>
</evidence>
<evidence type="ECO:0000256" key="6">
    <source>
        <dbReference type="ARBA" id="ARBA00023139"/>
    </source>
</evidence>
<reference evidence="14" key="2">
    <citation type="submission" date="2025-08" db="UniProtKB">
        <authorList>
            <consortium name="Ensembl"/>
        </authorList>
    </citation>
    <scope>IDENTIFICATION</scope>
</reference>
<reference evidence="14 15" key="1">
    <citation type="submission" date="2019-11" db="EMBL/GenBank/DDBJ databases">
        <title>Strigops habroptila (kakapo) genome, bStrHab1, primary haplotype, v2.</title>
        <authorList>
            <person name="Jarvis E.D."/>
            <person name="Howard J."/>
            <person name="Rhie A."/>
            <person name="Phillippy A."/>
            <person name="Korlach J."/>
            <person name="Digby A."/>
            <person name="Iorns D."/>
            <person name="Eason D."/>
            <person name="Robertson B."/>
            <person name="Raemaekers T."/>
            <person name="Howe K."/>
            <person name="Lewin H."/>
            <person name="Damas J."/>
            <person name="Hastie A."/>
            <person name="Tracey A."/>
            <person name="Chow W."/>
            <person name="Fedrigo O."/>
        </authorList>
    </citation>
    <scope>NUCLEOTIDE SEQUENCE [LARGE SCALE GENOMIC DNA]</scope>
</reference>
<dbReference type="SMART" id="SM01039">
    <property type="entry name" value="BRICHOS"/>
    <property type="match status" value="1"/>
</dbReference>
<gene>
    <name evidence="14" type="primary">SFTPC</name>
</gene>
<evidence type="ECO:0000256" key="8">
    <source>
        <dbReference type="ARBA" id="ARBA00023288"/>
    </source>
</evidence>
<feature type="transmembrane region" description="Helical" evidence="12">
    <location>
        <begin position="89"/>
        <end position="113"/>
    </location>
</feature>
<dbReference type="InterPro" id="IPR007084">
    <property type="entry name" value="BRICHOS_dom"/>
</dbReference>
<keyword evidence="3" id="KW-0767">Surface film</keyword>
<feature type="compositionally biased region" description="Basic residues" evidence="11">
    <location>
        <begin position="1"/>
        <end position="10"/>
    </location>
</feature>
<feature type="region of interest" description="Disordered" evidence="11">
    <location>
        <begin position="1"/>
        <end position="69"/>
    </location>
</feature>
<dbReference type="SMART" id="SM00019">
    <property type="entry name" value="SF_P"/>
    <property type="match status" value="1"/>
</dbReference>
<dbReference type="GO" id="GO:0007585">
    <property type="term" value="P:respiratory gaseous exchange by respiratory system"/>
    <property type="evidence" value="ECO:0007669"/>
    <property type="project" value="UniProtKB-KW"/>
</dbReference>
<dbReference type="GO" id="GO:0042802">
    <property type="term" value="F:identical protein binding"/>
    <property type="evidence" value="ECO:0007669"/>
    <property type="project" value="Ensembl"/>
</dbReference>
<evidence type="ECO:0000256" key="1">
    <source>
        <dbReference type="ARBA" id="ARBA00002263"/>
    </source>
</evidence>
<dbReference type="OrthoDB" id="9888901at2759"/>
<keyword evidence="4" id="KW-0964">Secreted</keyword>
<evidence type="ECO:0000313" key="14">
    <source>
        <dbReference type="Ensembl" id="ENSSHBP00005012661.1"/>
    </source>
</evidence>
<evidence type="ECO:0000256" key="9">
    <source>
        <dbReference type="ARBA" id="ARBA00044778"/>
    </source>
</evidence>
<dbReference type="Gene3D" id="3.30.390.150">
    <property type="match status" value="1"/>
</dbReference>
<dbReference type="Pfam" id="PF08999">
    <property type="entry name" value="SP_C-Propep"/>
    <property type="match status" value="1"/>
</dbReference>
<keyword evidence="5" id="KW-0305">Gaseous exchange</keyword>
<dbReference type="Ensembl" id="ENSSHBT00005015258.1">
    <property type="protein sequence ID" value="ENSSHBP00005012661.1"/>
    <property type="gene ID" value="ENSSHBG00005011104.1"/>
</dbReference>
<keyword evidence="15" id="KW-1185">Reference proteome</keyword>
<evidence type="ECO:0000256" key="11">
    <source>
        <dbReference type="SAM" id="MobiDB-lite"/>
    </source>
</evidence>
<dbReference type="Pfam" id="PF04089">
    <property type="entry name" value="BRICHOS"/>
    <property type="match status" value="1"/>
</dbReference>
<keyword evidence="7" id="KW-1015">Disulfide bond</keyword>
<evidence type="ECO:0000256" key="5">
    <source>
        <dbReference type="ARBA" id="ARBA00022713"/>
    </source>
</evidence>
<keyword evidence="12" id="KW-0812">Transmembrane</keyword>
<accession>A0A672UC37</accession>
<dbReference type="InterPro" id="IPR001729">
    <property type="entry name" value="SP-C"/>
</dbReference>
<keyword evidence="6" id="KW-0564">Palmitate</keyword>
<sequence length="239" mass="26618">MPGKGSRRFHPSSPPQQTEHKWYLGSSNLLPSTRDPINAPGSGWQRDRSRMEKEGEMDGSSKEALMEEAPPRYTASPLLPGIPPQLKSLLMAAVVMVILMVVIVTFLLLGLHITETHAEAVLRMTIHGLDGEGTPQHLSLSKKERTGTFAVWDGLNASAVVVYDYSKLLVGYRSWRHRACYITRMERDNIPGLDTVTESFQRRQAEMKEDGDKAMPLADRSILGTTVNILCSTVPVYWA</sequence>
<dbReference type="GeneTree" id="ENSGT00390000017162"/>
<dbReference type="OMA" id="WRHRACY"/>
<name>A0A672UC37_STRHB</name>
<dbReference type="InterPro" id="IPR015091">
    <property type="entry name" value="Surfactant_protein_propep"/>
</dbReference>
<dbReference type="GO" id="GO:0005615">
    <property type="term" value="C:extracellular space"/>
    <property type="evidence" value="ECO:0007669"/>
    <property type="project" value="TreeGrafter"/>
</dbReference>
<feature type="domain" description="BRICHOS" evidence="13">
    <location>
        <begin position="153"/>
        <end position="239"/>
    </location>
</feature>
<evidence type="ECO:0000313" key="15">
    <source>
        <dbReference type="Proteomes" id="UP000472266"/>
    </source>
</evidence>
<dbReference type="AlphaFoldDB" id="A0A672UC37"/>
<dbReference type="Proteomes" id="UP000472266">
    <property type="component" value="Chromosome 22"/>
</dbReference>
<dbReference type="PROSITE" id="PS50869">
    <property type="entry name" value="BRICHOS"/>
    <property type="match status" value="1"/>
</dbReference>
<dbReference type="PANTHER" id="PTHR10800">
    <property type="entry name" value="PULMONARY SURFACTANT-ASSOCIATED PROTEIN C"/>
    <property type="match status" value="1"/>
</dbReference>
<evidence type="ECO:0000256" key="10">
    <source>
        <dbReference type="ARBA" id="ARBA00044825"/>
    </source>
</evidence>
<evidence type="ECO:0000256" key="3">
    <source>
        <dbReference type="ARBA" id="ARBA00022439"/>
    </source>
</evidence>
<evidence type="ECO:0000256" key="12">
    <source>
        <dbReference type="SAM" id="Phobius"/>
    </source>
</evidence>
<comment type="function">
    <text evidence="1">Pulmonary surfactant associated proteins promote alveolar stability by lowering the surface tension at the air-liquid interface in the peripheral air spaces.</text>
</comment>
<keyword evidence="12" id="KW-0472">Membrane</keyword>
<reference evidence="14" key="3">
    <citation type="submission" date="2025-09" db="UniProtKB">
        <authorList>
            <consortium name="Ensembl"/>
        </authorList>
    </citation>
    <scope>IDENTIFICATION</scope>
</reference>
<evidence type="ECO:0000256" key="7">
    <source>
        <dbReference type="ARBA" id="ARBA00023157"/>
    </source>
</evidence>
<dbReference type="InParanoid" id="A0A672UC37"/>
<protein>
    <recommendedName>
        <fullName evidence="9">Surfactant protein C</fullName>
    </recommendedName>
    <alternativeName>
        <fullName evidence="10">Pulmonary surfactant-associated protein C</fullName>
    </alternativeName>
</protein>